<reference evidence="2" key="1">
    <citation type="journal article" date="2019" name="Int. J. Syst. Evol. Microbiol.">
        <title>The Global Catalogue of Microorganisms (GCM) 10K type strain sequencing project: providing services to taxonomists for standard genome sequencing and annotation.</title>
        <authorList>
            <consortium name="The Broad Institute Genomics Platform"/>
            <consortium name="The Broad Institute Genome Sequencing Center for Infectious Disease"/>
            <person name="Wu L."/>
            <person name="Ma J."/>
        </authorList>
    </citation>
    <scope>NUCLEOTIDE SEQUENCE [LARGE SCALE GENOMIC DNA]</scope>
    <source>
        <strain evidence="2">CGMCC 4.7152</strain>
    </source>
</reference>
<keyword evidence="2" id="KW-1185">Reference proteome</keyword>
<sequence length="135" mass="14462">MRQRRFRYPGRARTSDRAALEGILFAARTGVSWNALPTAAFGASGACRCRKIRPGRSSGMSIFVEDAAESIVSSDVEVGESVRFGDRLGERAYGCRGVERSVGSVLVVEGLVLAERVEKMGPGHDQGPVEQFGSA</sequence>
<protein>
    <submittedName>
        <fullName evidence="1">Transposase</fullName>
    </submittedName>
</protein>
<proteinExistence type="predicted"/>
<evidence type="ECO:0000313" key="2">
    <source>
        <dbReference type="Proteomes" id="UP001595912"/>
    </source>
</evidence>
<evidence type="ECO:0000313" key="1">
    <source>
        <dbReference type="EMBL" id="MFC5003323.1"/>
    </source>
</evidence>
<name>A0ABV9W6Y7_9ACTN</name>
<accession>A0ABV9W6Y7</accession>
<dbReference type="EMBL" id="JBHSIU010000050">
    <property type="protein sequence ID" value="MFC5003323.1"/>
    <property type="molecule type" value="Genomic_DNA"/>
</dbReference>
<dbReference type="RefSeq" id="WP_380122291.1">
    <property type="nucleotide sequence ID" value="NZ_JBHSIU010000050.1"/>
</dbReference>
<dbReference type="Proteomes" id="UP001595912">
    <property type="component" value="Unassembled WGS sequence"/>
</dbReference>
<gene>
    <name evidence="1" type="ORF">ACFPIJ_36525</name>
</gene>
<comment type="caution">
    <text evidence="1">The sequence shown here is derived from an EMBL/GenBank/DDBJ whole genome shotgun (WGS) entry which is preliminary data.</text>
</comment>
<organism evidence="1 2">
    <name type="scientific">Dactylosporangium cerinum</name>
    <dbReference type="NCBI Taxonomy" id="1434730"/>
    <lineage>
        <taxon>Bacteria</taxon>
        <taxon>Bacillati</taxon>
        <taxon>Actinomycetota</taxon>
        <taxon>Actinomycetes</taxon>
        <taxon>Micromonosporales</taxon>
        <taxon>Micromonosporaceae</taxon>
        <taxon>Dactylosporangium</taxon>
    </lineage>
</organism>